<evidence type="ECO:0000256" key="1">
    <source>
        <dbReference type="SAM" id="MobiDB-lite"/>
    </source>
</evidence>
<evidence type="ECO:0000313" key="2">
    <source>
        <dbReference type="EMBL" id="KAK4508248.1"/>
    </source>
</evidence>
<keyword evidence="3" id="KW-1185">Reference proteome</keyword>
<comment type="caution">
    <text evidence="2">The sequence shown here is derived from an EMBL/GenBank/DDBJ whole genome shotgun (WGS) entry which is preliminary data.</text>
</comment>
<evidence type="ECO:0008006" key="4">
    <source>
        <dbReference type="Google" id="ProtNLM"/>
    </source>
</evidence>
<name>A0ABR0F446_ZASCE</name>
<dbReference type="SUPFAM" id="SSF52374">
    <property type="entry name" value="Nucleotidylyl transferase"/>
    <property type="match status" value="1"/>
</dbReference>
<feature type="region of interest" description="Disordered" evidence="1">
    <location>
        <begin position="174"/>
        <end position="210"/>
    </location>
</feature>
<dbReference type="PANTHER" id="PTHR10695:SF46">
    <property type="entry name" value="BIFUNCTIONAL COENZYME A SYNTHASE-RELATED"/>
    <property type="match status" value="1"/>
</dbReference>
<gene>
    <name evidence="2" type="ORF">PRZ48_001986</name>
</gene>
<dbReference type="Proteomes" id="UP001305779">
    <property type="component" value="Unassembled WGS sequence"/>
</dbReference>
<evidence type="ECO:0000313" key="3">
    <source>
        <dbReference type="Proteomes" id="UP001305779"/>
    </source>
</evidence>
<reference evidence="2 3" key="1">
    <citation type="journal article" date="2023" name="G3 (Bethesda)">
        <title>A chromosome-level genome assembly of Zasmidium syzygii isolated from banana leaves.</title>
        <authorList>
            <person name="van Westerhoven A.C."/>
            <person name="Mehrabi R."/>
            <person name="Talebi R."/>
            <person name="Steentjes M.B.F."/>
            <person name="Corcolon B."/>
            <person name="Chong P.A."/>
            <person name="Kema G.H.J."/>
            <person name="Seidl M.F."/>
        </authorList>
    </citation>
    <scope>NUCLEOTIDE SEQUENCE [LARGE SCALE GENOMIC DNA]</scope>
    <source>
        <strain evidence="2 3">P124</strain>
    </source>
</reference>
<accession>A0ABR0F446</accession>
<dbReference type="PANTHER" id="PTHR10695">
    <property type="entry name" value="DEPHOSPHO-COA KINASE-RELATED"/>
    <property type="match status" value="1"/>
</dbReference>
<dbReference type="InterPro" id="IPR014729">
    <property type="entry name" value="Rossmann-like_a/b/a_fold"/>
</dbReference>
<protein>
    <recommendedName>
        <fullName evidence="4">Cytidyltransferase-like domain-containing protein</fullName>
    </recommendedName>
</protein>
<feature type="compositionally biased region" description="Polar residues" evidence="1">
    <location>
        <begin position="185"/>
        <end position="206"/>
    </location>
</feature>
<sequence>MSLERVTSGEPPRFLLLLPPAPSPPNTAALKSAYGETISEVLKEVATHSSDTEKAAVLEIALACPHLIDAQDKPRSSLYDETQALVAGLYRLVTSTAAKENINVEDHDGVDVRVILVAWSPERTARSPQQKPYGPIIDIETLARSGRQWQFAFGVESEAGEGLVKAFVTAKGSTEESVGRVQSGPVMNTSGSPSSDQPPATAPSNPTHRKHFDTCVGGTWDHLHNGHKLLITMTIFAVDERPESEERSASVCVSGDQLHTKKKHSELLESWTERQKAVATFFNAIIDFSNPATPGQRHVSIRDDPGPNGKGIDVHYPNGLVVKNTEFQDGYGPTITDEKISALVVSTETRAGGKAVNDKRKELGWKEVDLFEVDVLDADEEGSTKEGFDGKISSTAIREKLARKAGGKI</sequence>
<proteinExistence type="predicted"/>
<organism evidence="2 3">
    <name type="scientific">Zasmidium cellare</name>
    <name type="common">Wine cellar mold</name>
    <name type="synonym">Racodium cellare</name>
    <dbReference type="NCBI Taxonomy" id="395010"/>
    <lineage>
        <taxon>Eukaryota</taxon>
        <taxon>Fungi</taxon>
        <taxon>Dikarya</taxon>
        <taxon>Ascomycota</taxon>
        <taxon>Pezizomycotina</taxon>
        <taxon>Dothideomycetes</taxon>
        <taxon>Dothideomycetidae</taxon>
        <taxon>Mycosphaerellales</taxon>
        <taxon>Mycosphaerellaceae</taxon>
        <taxon>Zasmidium</taxon>
    </lineage>
</organism>
<dbReference type="Gene3D" id="3.40.50.620">
    <property type="entry name" value="HUPs"/>
    <property type="match status" value="1"/>
</dbReference>
<dbReference type="EMBL" id="JAXOVC010000001">
    <property type="protein sequence ID" value="KAK4508248.1"/>
    <property type="molecule type" value="Genomic_DNA"/>
</dbReference>